<proteinExistence type="predicted"/>
<dbReference type="AlphaFoldDB" id="A0A2T7BH08"/>
<dbReference type="Proteomes" id="UP000244450">
    <property type="component" value="Unassembled WGS sequence"/>
</dbReference>
<dbReference type="Gene3D" id="2.60.120.620">
    <property type="entry name" value="q2cbj1_9rhob like domain"/>
    <property type="match status" value="1"/>
</dbReference>
<reference evidence="1 2" key="1">
    <citation type="submission" date="2018-04" db="EMBL/GenBank/DDBJ databases">
        <title>Chitinophaga fuyangensis sp. nov., isolated from soil in a chemical factory.</title>
        <authorList>
            <person name="Chen K."/>
        </authorList>
    </citation>
    <scope>NUCLEOTIDE SEQUENCE [LARGE SCALE GENOMIC DNA]</scope>
    <source>
        <strain evidence="1 2">LY-1</strain>
    </source>
</reference>
<keyword evidence="2" id="KW-1185">Reference proteome</keyword>
<gene>
    <name evidence="1" type="ORF">DCC81_14925</name>
</gene>
<name>A0A2T7BH08_9BACT</name>
<dbReference type="EMBL" id="QCYK01000002">
    <property type="protein sequence ID" value="PUZ25571.1"/>
    <property type="molecule type" value="Genomic_DNA"/>
</dbReference>
<dbReference type="Pfam" id="PF09859">
    <property type="entry name" value="Oxygenase-NA"/>
    <property type="match status" value="1"/>
</dbReference>
<dbReference type="InterPro" id="IPR018655">
    <property type="entry name" value="DUF2086"/>
</dbReference>
<dbReference type="OrthoDB" id="9781972at2"/>
<organism evidence="1 2">
    <name type="scientific">Chitinophaga parva</name>
    <dbReference type="NCBI Taxonomy" id="2169414"/>
    <lineage>
        <taxon>Bacteria</taxon>
        <taxon>Pseudomonadati</taxon>
        <taxon>Bacteroidota</taxon>
        <taxon>Chitinophagia</taxon>
        <taxon>Chitinophagales</taxon>
        <taxon>Chitinophagaceae</taxon>
        <taxon>Chitinophaga</taxon>
    </lineage>
</organism>
<protein>
    <submittedName>
        <fullName evidence="1">Prolyl 4-hydroxylase subunit alpha</fullName>
    </submittedName>
</protein>
<sequence length="239" mass="27116">MESYNIPTTLAAQNWEALHTQLHQQGFAQVQHLLPGAACNALMQDYQADQQYRKTINMQRYRFGKGEYKYFHYPLPSLLQQLREAVYPYLAPVANQWMKALRIPITYPGTHAAFIAQCHAHGQLQPTALILQYDAGGFNTLHQDLYGDIFFPLQIVLMLNQPGRDYTGGEFVLTEQIPRAQSKASVLQPQQGDMLIFTTNFRPIAGSKGYYRAAMKHGVSPVHSGQRYSLGIIFHDGRN</sequence>
<accession>A0A2T7BH08</accession>
<evidence type="ECO:0000313" key="2">
    <source>
        <dbReference type="Proteomes" id="UP000244450"/>
    </source>
</evidence>
<evidence type="ECO:0000313" key="1">
    <source>
        <dbReference type="EMBL" id="PUZ25571.1"/>
    </source>
</evidence>
<comment type="caution">
    <text evidence="1">The sequence shown here is derived from an EMBL/GenBank/DDBJ whole genome shotgun (WGS) entry which is preliminary data.</text>
</comment>
<dbReference type="RefSeq" id="WP_108687411.1">
    <property type="nucleotide sequence ID" value="NZ_QCYK01000002.1"/>
</dbReference>